<name>A0AAU7EDF8_9FLAO</name>
<feature type="domain" description="HNH endonuclease 5" evidence="1">
    <location>
        <begin position="58"/>
        <end position="93"/>
    </location>
</feature>
<evidence type="ECO:0000313" key="3">
    <source>
        <dbReference type="Proteomes" id="UP001224325"/>
    </source>
</evidence>
<evidence type="ECO:0000313" key="2">
    <source>
        <dbReference type="EMBL" id="XBL13684.1"/>
    </source>
</evidence>
<protein>
    <submittedName>
        <fullName evidence="2">HNH endonuclease</fullName>
    </submittedName>
</protein>
<accession>A0AAU7EDF8</accession>
<dbReference type="Pfam" id="PF14279">
    <property type="entry name" value="HNH_5"/>
    <property type="match status" value="1"/>
</dbReference>
<dbReference type="Gene3D" id="1.10.30.50">
    <property type="match status" value="1"/>
</dbReference>
<keyword evidence="2" id="KW-0255">Endonuclease</keyword>
<organism evidence="2 3">
    <name type="scientific">Mariniflexile litorale</name>
    <dbReference type="NCBI Taxonomy" id="3045158"/>
    <lineage>
        <taxon>Bacteria</taxon>
        <taxon>Pseudomonadati</taxon>
        <taxon>Bacteroidota</taxon>
        <taxon>Flavobacteriia</taxon>
        <taxon>Flavobacteriales</taxon>
        <taxon>Flavobacteriaceae</taxon>
        <taxon>Mariniflexile</taxon>
    </lineage>
</organism>
<evidence type="ECO:0000259" key="1">
    <source>
        <dbReference type="Pfam" id="PF14279"/>
    </source>
</evidence>
<dbReference type="EMBL" id="CP155618">
    <property type="protein sequence ID" value="XBL13684.1"/>
    <property type="molecule type" value="Genomic_DNA"/>
</dbReference>
<reference evidence="2" key="1">
    <citation type="submission" date="2024-04" db="EMBL/GenBank/DDBJ databases">
        <title>Mariniflexile litorale, isolated from the shallow sediments of the Sea of Japan.</title>
        <authorList>
            <person name="Romanenko L."/>
            <person name="Isaeva M."/>
        </authorList>
    </citation>
    <scope>NUCLEOTIDE SEQUENCE [LARGE SCALE GENOMIC DNA]</scope>
    <source>
        <strain evidence="2">KMM 9835</strain>
    </source>
</reference>
<proteinExistence type="predicted"/>
<dbReference type="GO" id="GO:0004519">
    <property type="term" value="F:endonuclease activity"/>
    <property type="evidence" value="ECO:0007669"/>
    <property type="project" value="UniProtKB-KW"/>
</dbReference>
<gene>
    <name evidence="2" type="ORF">QLS71_015340</name>
</gene>
<sequence length="342" mass="39850">MNNKERKEILFKIYSENFKFIKENSSLKDKFDKDFGCFCPICLDYFEKADLFDKINPLTIEHNPPQSLGGKSSVLTCKKCNSEAGHKIDDEILTALKEIDTLNFKPNSEIKTQFFNDSTEGKGVNAKIKIQDDGQFIINIDTKNNNPKIHKKFFDSEVREYKSPLFSNDIREIGWKKKLTFNFKKPNKTNERLASISLLKIAHLMAFEKLGHLYLFNKNNQIIRDQIRSPEKEIITNPFWIKYNFPDNIVGVNIITKPRKLRSILVVFDLKTKSDSYRFSICLPGLSVGDENIYQNINDLLCQGNGFENAEVNNYINSEYNIKDVEKTFDLVRFWESFVEKQ</sequence>
<keyword evidence="3" id="KW-1185">Reference proteome</keyword>
<keyword evidence="2" id="KW-0540">Nuclease</keyword>
<dbReference type="KEGG" id="mlil:QLS71_015340"/>
<dbReference type="InterPro" id="IPR029471">
    <property type="entry name" value="HNH_5"/>
</dbReference>
<dbReference type="RefSeq" id="WP_308994032.1">
    <property type="nucleotide sequence ID" value="NZ_CP155618.1"/>
</dbReference>
<dbReference type="Proteomes" id="UP001224325">
    <property type="component" value="Chromosome"/>
</dbReference>
<dbReference type="AlphaFoldDB" id="A0AAU7EDF8"/>
<keyword evidence="2" id="KW-0378">Hydrolase</keyword>